<accession>A0A9X1BS38</accession>
<dbReference type="AlphaFoldDB" id="A0A9X1BS38"/>
<keyword evidence="3" id="KW-0813">Transport</keyword>
<dbReference type="PANTHER" id="PTHR32322">
    <property type="entry name" value="INNER MEMBRANE TRANSPORTER"/>
    <property type="match status" value="1"/>
</dbReference>
<gene>
    <name evidence="10" type="primary">rarD</name>
    <name evidence="10" type="ORF">JI742_11910</name>
</gene>
<evidence type="ECO:0000256" key="8">
    <source>
        <dbReference type="SAM" id="Phobius"/>
    </source>
</evidence>
<organism evidence="10 11">
    <name type="scientific">Aquariibacter lacus</name>
    <dbReference type="NCBI Taxonomy" id="2801332"/>
    <lineage>
        <taxon>Bacteria</taxon>
        <taxon>Pseudomonadati</taxon>
        <taxon>Pseudomonadota</taxon>
        <taxon>Betaproteobacteria</taxon>
        <taxon>Burkholderiales</taxon>
        <taxon>Sphaerotilaceae</taxon>
        <taxon>Aquariibacter</taxon>
    </lineage>
</organism>
<keyword evidence="11" id="KW-1185">Reference proteome</keyword>
<feature type="transmembrane region" description="Helical" evidence="8">
    <location>
        <begin position="272"/>
        <end position="290"/>
    </location>
</feature>
<feature type="transmembrane region" description="Helical" evidence="8">
    <location>
        <begin position="216"/>
        <end position="237"/>
    </location>
</feature>
<evidence type="ECO:0000256" key="1">
    <source>
        <dbReference type="ARBA" id="ARBA00004651"/>
    </source>
</evidence>
<feature type="transmembrane region" description="Helical" evidence="8">
    <location>
        <begin position="184"/>
        <end position="204"/>
    </location>
</feature>
<evidence type="ECO:0000313" key="10">
    <source>
        <dbReference type="EMBL" id="MBL0720589.1"/>
    </source>
</evidence>
<evidence type="ECO:0000256" key="7">
    <source>
        <dbReference type="ARBA" id="ARBA00023136"/>
    </source>
</evidence>
<feature type="transmembrane region" description="Helical" evidence="8">
    <location>
        <begin position="109"/>
        <end position="126"/>
    </location>
</feature>
<dbReference type="SUPFAM" id="SSF103481">
    <property type="entry name" value="Multidrug resistance efflux transporter EmrE"/>
    <property type="match status" value="2"/>
</dbReference>
<proteinExistence type="inferred from homology"/>
<feature type="transmembrane region" description="Helical" evidence="8">
    <location>
        <begin position="44"/>
        <end position="61"/>
    </location>
</feature>
<feature type="transmembrane region" description="Helical" evidence="8">
    <location>
        <begin position="77"/>
        <end position="97"/>
    </location>
</feature>
<dbReference type="InterPro" id="IPR004626">
    <property type="entry name" value="RarD"/>
</dbReference>
<dbReference type="EMBL" id="JAERRA010000002">
    <property type="protein sequence ID" value="MBL0720589.1"/>
    <property type="molecule type" value="Genomic_DNA"/>
</dbReference>
<evidence type="ECO:0000256" key="5">
    <source>
        <dbReference type="ARBA" id="ARBA00022692"/>
    </source>
</evidence>
<evidence type="ECO:0000259" key="9">
    <source>
        <dbReference type="Pfam" id="PF00892"/>
    </source>
</evidence>
<dbReference type="Proteomes" id="UP000643207">
    <property type="component" value="Unassembled WGS sequence"/>
</dbReference>
<dbReference type="InterPro" id="IPR037185">
    <property type="entry name" value="EmrE-like"/>
</dbReference>
<reference evidence="10 11" key="1">
    <citation type="submission" date="2021-01" db="EMBL/GenBank/DDBJ databases">
        <title>Piscinibacter sp. Jin2 Genome sequencing and assembly.</title>
        <authorList>
            <person name="Kim I."/>
        </authorList>
    </citation>
    <scope>NUCLEOTIDE SEQUENCE [LARGE SCALE GENOMIC DNA]</scope>
    <source>
        <strain evidence="10 11">Jin2</strain>
    </source>
</reference>
<feature type="domain" description="EamA" evidence="9">
    <location>
        <begin position="13"/>
        <end position="148"/>
    </location>
</feature>
<sequence>MSPDAQAAADRRRGIGLALSAYAVWGLFPLYFRAVGALPAFELLAHRVLWSAVFVLGLLGWQRRFAWIGPALADRRVAWGALASATLIGLNWLIYLWAVATGRVVEASLGYFINPLVNVLLGAWLLHERLRPGQWAATACAAAGVLWLALHSGGLPWIALGLAFSFAGYGLLRKTAALGPVEGLALETLLLLPLALLALGGLALAGTSQYDALPGLTQALVMAAGPITVIPLLLFAAGARRIPFSLLGLLQYLVPSTQLAIGVLLFGEPFGAERQLGFTAIWLGLALYSLEDRWAARRR</sequence>
<feature type="transmembrane region" description="Helical" evidence="8">
    <location>
        <begin position="244"/>
        <end position="266"/>
    </location>
</feature>
<dbReference type="Pfam" id="PF00892">
    <property type="entry name" value="EamA"/>
    <property type="match status" value="1"/>
</dbReference>
<feature type="transmembrane region" description="Helical" evidence="8">
    <location>
        <begin position="14"/>
        <end position="32"/>
    </location>
</feature>
<evidence type="ECO:0000256" key="6">
    <source>
        <dbReference type="ARBA" id="ARBA00022989"/>
    </source>
</evidence>
<protein>
    <submittedName>
        <fullName evidence="10">EamA family transporter RarD</fullName>
    </submittedName>
</protein>
<evidence type="ECO:0000256" key="2">
    <source>
        <dbReference type="ARBA" id="ARBA00007362"/>
    </source>
</evidence>
<comment type="subcellular location">
    <subcellularLocation>
        <location evidence="1">Cell membrane</location>
        <topology evidence="1">Multi-pass membrane protein</topology>
    </subcellularLocation>
</comment>
<dbReference type="InterPro" id="IPR000620">
    <property type="entry name" value="EamA_dom"/>
</dbReference>
<dbReference type="RefSeq" id="WP_201827150.1">
    <property type="nucleotide sequence ID" value="NZ_JAERRA010000002.1"/>
</dbReference>
<name>A0A9X1BS38_9BURK</name>
<evidence type="ECO:0000313" key="11">
    <source>
        <dbReference type="Proteomes" id="UP000643207"/>
    </source>
</evidence>
<dbReference type="InterPro" id="IPR050638">
    <property type="entry name" value="AA-Vitamin_Transporters"/>
</dbReference>
<evidence type="ECO:0000256" key="4">
    <source>
        <dbReference type="ARBA" id="ARBA00022475"/>
    </source>
</evidence>
<comment type="caution">
    <text evidence="10">The sequence shown here is derived from an EMBL/GenBank/DDBJ whole genome shotgun (WGS) entry which is preliminary data.</text>
</comment>
<keyword evidence="5 8" id="KW-0812">Transmembrane</keyword>
<dbReference type="GO" id="GO:0005886">
    <property type="term" value="C:plasma membrane"/>
    <property type="evidence" value="ECO:0007669"/>
    <property type="project" value="UniProtKB-SubCell"/>
</dbReference>
<dbReference type="PANTHER" id="PTHR32322:SF2">
    <property type="entry name" value="EAMA DOMAIN-CONTAINING PROTEIN"/>
    <property type="match status" value="1"/>
</dbReference>
<keyword evidence="6 8" id="KW-1133">Transmembrane helix</keyword>
<dbReference type="NCBIfam" id="TIGR00688">
    <property type="entry name" value="rarD"/>
    <property type="match status" value="1"/>
</dbReference>
<keyword evidence="7 8" id="KW-0472">Membrane</keyword>
<comment type="similarity">
    <text evidence="2">Belongs to the EamA transporter family.</text>
</comment>
<evidence type="ECO:0000256" key="3">
    <source>
        <dbReference type="ARBA" id="ARBA00022448"/>
    </source>
</evidence>
<keyword evidence="4" id="KW-1003">Cell membrane</keyword>